<evidence type="ECO:0000313" key="2">
    <source>
        <dbReference type="Proteomes" id="UP000006729"/>
    </source>
</evidence>
<organism evidence="1 2">
    <name type="scientific">Populus trichocarpa</name>
    <name type="common">Western balsam poplar</name>
    <name type="synonym">Populus balsamifera subsp. trichocarpa</name>
    <dbReference type="NCBI Taxonomy" id="3694"/>
    <lineage>
        <taxon>Eukaryota</taxon>
        <taxon>Viridiplantae</taxon>
        <taxon>Streptophyta</taxon>
        <taxon>Embryophyta</taxon>
        <taxon>Tracheophyta</taxon>
        <taxon>Spermatophyta</taxon>
        <taxon>Magnoliopsida</taxon>
        <taxon>eudicotyledons</taxon>
        <taxon>Gunneridae</taxon>
        <taxon>Pentapetalae</taxon>
        <taxon>rosids</taxon>
        <taxon>fabids</taxon>
        <taxon>Malpighiales</taxon>
        <taxon>Salicaceae</taxon>
        <taxon>Saliceae</taxon>
        <taxon>Populus</taxon>
    </lineage>
</organism>
<dbReference type="EMBL" id="CM009290">
    <property type="protein sequence ID" value="PNT57488.1"/>
    <property type="molecule type" value="Genomic_DNA"/>
</dbReference>
<accession>A0A2K2C637</accession>
<name>A0A2K2C637_POPTR</name>
<sequence length="87" mass="9979">MTEFIMMEARFLQIQNAKSNAASTIFLNCRQTDTILSHSSLNSICQRFELVPLHHQAKTCSLLSQSQTLHVISIETPAYQNHHHCPW</sequence>
<keyword evidence="2" id="KW-1185">Reference proteome</keyword>
<dbReference type="AlphaFoldDB" id="A0A2K2C637"/>
<reference evidence="1 2" key="1">
    <citation type="journal article" date="2006" name="Science">
        <title>The genome of black cottonwood, Populus trichocarpa (Torr. &amp; Gray).</title>
        <authorList>
            <person name="Tuskan G.A."/>
            <person name="Difazio S."/>
            <person name="Jansson S."/>
            <person name="Bohlmann J."/>
            <person name="Grigoriev I."/>
            <person name="Hellsten U."/>
            <person name="Putnam N."/>
            <person name="Ralph S."/>
            <person name="Rombauts S."/>
            <person name="Salamov A."/>
            <person name="Schein J."/>
            <person name="Sterck L."/>
            <person name="Aerts A."/>
            <person name="Bhalerao R.R."/>
            <person name="Bhalerao R.P."/>
            <person name="Blaudez D."/>
            <person name="Boerjan W."/>
            <person name="Brun A."/>
            <person name="Brunner A."/>
            <person name="Busov V."/>
            <person name="Campbell M."/>
            <person name="Carlson J."/>
            <person name="Chalot M."/>
            <person name="Chapman J."/>
            <person name="Chen G.L."/>
            <person name="Cooper D."/>
            <person name="Coutinho P.M."/>
            <person name="Couturier J."/>
            <person name="Covert S."/>
            <person name="Cronk Q."/>
            <person name="Cunningham R."/>
            <person name="Davis J."/>
            <person name="Degroeve S."/>
            <person name="Dejardin A."/>
            <person name="Depamphilis C."/>
            <person name="Detter J."/>
            <person name="Dirks B."/>
            <person name="Dubchak I."/>
            <person name="Duplessis S."/>
            <person name="Ehlting J."/>
            <person name="Ellis B."/>
            <person name="Gendler K."/>
            <person name="Goodstein D."/>
            <person name="Gribskov M."/>
            <person name="Grimwood J."/>
            <person name="Groover A."/>
            <person name="Gunter L."/>
            <person name="Hamberger B."/>
            <person name="Heinze B."/>
            <person name="Helariutta Y."/>
            <person name="Henrissat B."/>
            <person name="Holligan D."/>
            <person name="Holt R."/>
            <person name="Huang W."/>
            <person name="Islam-Faridi N."/>
            <person name="Jones S."/>
            <person name="Jones-Rhoades M."/>
            <person name="Jorgensen R."/>
            <person name="Joshi C."/>
            <person name="Kangasjarvi J."/>
            <person name="Karlsson J."/>
            <person name="Kelleher C."/>
            <person name="Kirkpatrick R."/>
            <person name="Kirst M."/>
            <person name="Kohler A."/>
            <person name="Kalluri U."/>
            <person name="Larimer F."/>
            <person name="Leebens-Mack J."/>
            <person name="Leple J.C."/>
            <person name="Locascio P."/>
            <person name="Lou Y."/>
            <person name="Lucas S."/>
            <person name="Martin F."/>
            <person name="Montanini B."/>
            <person name="Napoli C."/>
            <person name="Nelson D.R."/>
            <person name="Nelson C."/>
            <person name="Nieminen K."/>
            <person name="Nilsson O."/>
            <person name="Pereda V."/>
            <person name="Peter G."/>
            <person name="Philippe R."/>
            <person name="Pilate G."/>
            <person name="Poliakov A."/>
            <person name="Razumovskaya J."/>
            <person name="Richardson P."/>
            <person name="Rinaldi C."/>
            <person name="Ritland K."/>
            <person name="Rouze P."/>
            <person name="Ryaboy D."/>
            <person name="Schmutz J."/>
            <person name="Schrader J."/>
            <person name="Segerman B."/>
            <person name="Shin H."/>
            <person name="Siddiqui A."/>
            <person name="Sterky F."/>
            <person name="Terry A."/>
            <person name="Tsai C.J."/>
            <person name="Uberbacher E."/>
            <person name="Unneberg P."/>
            <person name="Vahala J."/>
            <person name="Wall K."/>
            <person name="Wessler S."/>
            <person name="Yang G."/>
            <person name="Yin T."/>
            <person name="Douglas C."/>
            <person name="Marra M."/>
            <person name="Sandberg G."/>
            <person name="Van de Peer Y."/>
            <person name="Rokhsar D."/>
        </authorList>
    </citation>
    <scope>NUCLEOTIDE SEQUENCE [LARGE SCALE GENOMIC DNA]</scope>
    <source>
        <strain evidence="2">cv. Nisqually</strain>
    </source>
</reference>
<gene>
    <name evidence="1" type="ORF">POPTR_001G302700</name>
</gene>
<evidence type="ECO:0000313" key="1">
    <source>
        <dbReference type="EMBL" id="PNT57488.1"/>
    </source>
</evidence>
<proteinExistence type="predicted"/>
<dbReference type="Proteomes" id="UP000006729">
    <property type="component" value="Chromosome 1"/>
</dbReference>
<protein>
    <submittedName>
        <fullName evidence="1">Uncharacterized protein</fullName>
    </submittedName>
</protein>
<dbReference type="InParanoid" id="A0A2K2C637"/>